<dbReference type="PANTHER" id="PTHR42912">
    <property type="entry name" value="METHYLTRANSFERASE"/>
    <property type="match status" value="1"/>
</dbReference>
<proteinExistence type="predicted"/>
<keyword evidence="2" id="KW-0808">Transferase</keyword>
<dbReference type="Gene3D" id="3.40.50.150">
    <property type="entry name" value="Vaccinia Virus protein VP39"/>
    <property type="match status" value="1"/>
</dbReference>
<dbReference type="GO" id="GO:0032259">
    <property type="term" value="P:methylation"/>
    <property type="evidence" value="ECO:0007669"/>
    <property type="project" value="UniProtKB-KW"/>
</dbReference>
<dbReference type="SUPFAM" id="SSF53335">
    <property type="entry name" value="S-adenosyl-L-methionine-dependent methyltransferases"/>
    <property type="match status" value="1"/>
</dbReference>
<evidence type="ECO:0000313" key="3">
    <source>
        <dbReference type="Proteomes" id="UP000035425"/>
    </source>
</evidence>
<dbReference type="InterPro" id="IPR041698">
    <property type="entry name" value="Methyltransf_25"/>
</dbReference>
<reference evidence="2 3" key="1">
    <citation type="submission" date="2014-12" db="EMBL/GenBank/DDBJ databases">
        <title>Frankia sp. BMG5.1 draft genome.</title>
        <authorList>
            <person name="Gtari M."/>
            <person name="Ghodhbane-Gtari F."/>
            <person name="Nouioui I."/>
            <person name="Ktari A."/>
            <person name="Hezbri K."/>
            <person name="Mimouni W."/>
            <person name="Sbissi I."/>
            <person name="Ayari A."/>
            <person name="Yamanaka T."/>
            <person name="Normand P."/>
            <person name="Tisa L.S."/>
            <person name="Boudabous A."/>
        </authorList>
    </citation>
    <scope>NUCLEOTIDE SEQUENCE [LARGE SCALE GENOMIC DNA]</scope>
    <source>
        <strain evidence="2 3">BMG5.1</strain>
    </source>
</reference>
<comment type="caution">
    <text evidence="2">The sequence shown here is derived from an EMBL/GenBank/DDBJ whole genome shotgun (WGS) entry which is preliminary data.</text>
</comment>
<dbReference type="Pfam" id="PF13649">
    <property type="entry name" value="Methyltransf_25"/>
    <property type="match status" value="1"/>
</dbReference>
<sequence>MEQFHFDPQTYLAMVLAEVPCYERLQDEVAAATAGMRAIWVLDLGAGTGETSRRVLAAHPTAALVALDESPAMLDRARPRLPHADLRVGRLEDPLPAGPFNLVISALAVHHLDAAGKADLFRRVAAALTPGGRFVLADVILPDDPQDAVTPVNSAHDRPSRLSDQLTWLHQAGLATTVTWQHHDLAVLTADRPHR</sequence>
<protein>
    <submittedName>
        <fullName evidence="2">Methyltransferase</fullName>
    </submittedName>
</protein>
<feature type="domain" description="Methyltransferase" evidence="1">
    <location>
        <begin position="41"/>
        <end position="132"/>
    </location>
</feature>
<keyword evidence="3" id="KW-1185">Reference proteome</keyword>
<dbReference type="InterPro" id="IPR029063">
    <property type="entry name" value="SAM-dependent_MTases_sf"/>
</dbReference>
<dbReference type="Proteomes" id="UP000035425">
    <property type="component" value="Unassembled WGS sequence"/>
</dbReference>
<dbReference type="RefSeq" id="WP_047224003.1">
    <property type="nucleotide sequence ID" value="NZ_JWIO01000028.1"/>
</dbReference>
<accession>A0ABR5F1U0</accession>
<dbReference type="PANTHER" id="PTHR42912:SF93">
    <property type="entry name" value="N6-ADENOSINE-METHYLTRANSFERASE TMT1A"/>
    <property type="match status" value="1"/>
</dbReference>
<dbReference type="GO" id="GO:0008168">
    <property type="term" value="F:methyltransferase activity"/>
    <property type="evidence" value="ECO:0007669"/>
    <property type="project" value="UniProtKB-KW"/>
</dbReference>
<keyword evidence="2" id="KW-0489">Methyltransferase</keyword>
<dbReference type="CDD" id="cd02440">
    <property type="entry name" value="AdoMet_MTases"/>
    <property type="match status" value="1"/>
</dbReference>
<dbReference type="InterPro" id="IPR050508">
    <property type="entry name" value="Methyltransf_Superfamily"/>
</dbReference>
<evidence type="ECO:0000259" key="1">
    <source>
        <dbReference type="Pfam" id="PF13649"/>
    </source>
</evidence>
<organism evidence="2 3">
    <name type="scientific">Protofrankia coriariae</name>
    <dbReference type="NCBI Taxonomy" id="1562887"/>
    <lineage>
        <taxon>Bacteria</taxon>
        <taxon>Bacillati</taxon>
        <taxon>Actinomycetota</taxon>
        <taxon>Actinomycetes</taxon>
        <taxon>Frankiales</taxon>
        <taxon>Frankiaceae</taxon>
        <taxon>Protofrankia</taxon>
    </lineage>
</organism>
<name>A0ABR5F1U0_9ACTN</name>
<gene>
    <name evidence="2" type="ORF">FrCorBMG51_16930</name>
</gene>
<evidence type="ECO:0000313" key="2">
    <source>
        <dbReference type="EMBL" id="KLL10654.1"/>
    </source>
</evidence>
<dbReference type="EMBL" id="JWIO01000028">
    <property type="protein sequence ID" value="KLL10654.1"/>
    <property type="molecule type" value="Genomic_DNA"/>
</dbReference>